<gene>
    <name evidence="1" type="ORF">HL667_28710</name>
</gene>
<evidence type="ECO:0000313" key="1">
    <source>
        <dbReference type="EMBL" id="NPU69015.1"/>
    </source>
</evidence>
<reference evidence="1" key="1">
    <citation type="submission" date="2020-05" db="EMBL/GenBank/DDBJ databases">
        <title>Nod-independent and nitrogen-fixing Bradyrhizobium aeschynomene sp. nov. isolated from nodules of Aeschynomene indica.</title>
        <authorList>
            <person name="Zhang Z."/>
        </authorList>
    </citation>
    <scope>NUCLEOTIDE SEQUENCE</scope>
    <source>
        <strain evidence="1">83012</strain>
    </source>
</reference>
<dbReference type="Pfam" id="PF14284">
    <property type="entry name" value="PcfJ"/>
    <property type="match status" value="1"/>
</dbReference>
<dbReference type="RefSeq" id="WP_172114078.1">
    <property type="nucleotide sequence ID" value="NZ_JABFDN010000014.1"/>
</dbReference>
<evidence type="ECO:0008006" key="3">
    <source>
        <dbReference type="Google" id="ProtNLM"/>
    </source>
</evidence>
<comment type="caution">
    <text evidence="1">The sequence shown here is derived from an EMBL/GenBank/DDBJ whole genome shotgun (WGS) entry which is preliminary data.</text>
</comment>
<accession>A0ABX2CMH0</accession>
<keyword evidence="2" id="KW-1185">Reference proteome</keyword>
<organism evidence="1 2">
    <name type="scientific">Bradyrhizobium aeschynomenes</name>
    <dbReference type="NCBI Taxonomy" id="2734909"/>
    <lineage>
        <taxon>Bacteria</taxon>
        <taxon>Pseudomonadati</taxon>
        <taxon>Pseudomonadota</taxon>
        <taxon>Alphaproteobacteria</taxon>
        <taxon>Hyphomicrobiales</taxon>
        <taxon>Nitrobacteraceae</taxon>
        <taxon>Bradyrhizobium</taxon>
    </lineage>
</organism>
<sequence length="386" mass="43916">MAKSMIARRQEAERARVEAYELTLRRVARPTRPPPDLHNAIREAERGFAADTIRDPASWKPKLKTRDPARLRLAAARHLFARYPVAPHLEQVWIDATGLDRAETELRKRWYVAAAGGGSLYKAGASALLSRKEVHAFLNPLGTVGFDEAIWQAIARSTTDDPALVSRITRSRIARTPRGELAFWREAAQFFCAQPTTVEEIDDLCDYIADRRRRERKFSLKGRSLAALRRLMQAWHRDLAVVARIEAARRRAELARHRSAGEADLTVHWPGAQLADWSWSLSAKASARRDEYVITQLRTAESLVAESRAMRHCVSSYAAKCIAGFASIWSLRYRRPGNVDRLLTIELDRQHRAVQVRGFANRPAHPDERKVLERWAKARGIILLET</sequence>
<dbReference type="InterPro" id="IPR025586">
    <property type="entry name" value="PcfJ"/>
</dbReference>
<protein>
    <recommendedName>
        <fullName evidence="3">PcfJ-like protein</fullName>
    </recommendedName>
</protein>
<name>A0ABX2CMH0_9BRAD</name>
<proteinExistence type="predicted"/>
<dbReference type="Proteomes" id="UP000886476">
    <property type="component" value="Unassembled WGS sequence"/>
</dbReference>
<evidence type="ECO:0000313" key="2">
    <source>
        <dbReference type="Proteomes" id="UP000886476"/>
    </source>
</evidence>
<dbReference type="EMBL" id="JABFDN010000014">
    <property type="protein sequence ID" value="NPU69015.1"/>
    <property type="molecule type" value="Genomic_DNA"/>
</dbReference>